<keyword evidence="2" id="KW-1185">Reference proteome</keyword>
<evidence type="ECO:0000313" key="1">
    <source>
        <dbReference type="EMBL" id="ELV08242.1"/>
    </source>
</evidence>
<protein>
    <submittedName>
        <fullName evidence="1">Uncharacterized protein</fullName>
    </submittedName>
</protein>
<reference evidence="1 2" key="1">
    <citation type="journal article" date="2013" name="Genome Announc.">
        <title>Complete Genome Sequence of Wohlfahrtiimonas chitiniclastica Strain SH04, Isolated from Chrysomya megacephala Collected from Pudong International Airport in China.</title>
        <authorList>
            <person name="Cao X.M."/>
            <person name="Chen T."/>
            <person name="Xu L.Z."/>
            <person name="Yao L.S."/>
            <person name="Qi J."/>
            <person name="Zhang X.L."/>
            <person name="Yan Q.L."/>
            <person name="Deng Y.H."/>
            <person name="Guo T.Y."/>
            <person name="Wang J."/>
            <person name="Hu K.X."/>
            <person name="Xu B.L."/>
        </authorList>
    </citation>
    <scope>NUCLEOTIDE SEQUENCE [LARGE SCALE GENOMIC DNA]</scope>
    <source>
        <strain evidence="1 2">SH04</strain>
    </source>
</reference>
<comment type="caution">
    <text evidence="1">The sequence shown here is derived from an EMBL/GenBank/DDBJ whole genome shotgun (WGS) entry which is preliminary data.</text>
</comment>
<name>L8XWF4_9GAMM</name>
<dbReference type="Proteomes" id="UP000011617">
    <property type="component" value="Unassembled WGS sequence"/>
</dbReference>
<evidence type="ECO:0000313" key="2">
    <source>
        <dbReference type="Proteomes" id="UP000011617"/>
    </source>
</evidence>
<accession>L8XWF4</accession>
<dbReference type="AlphaFoldDB" id="L8XWF4"/>
<organism evidence="1 2">
    <name type="scientific">Wohlfahrtiimonas chitiniclastica SH04</name>
    <dbReference type="NCBI Taxonomy" id="1261130"/>
    <lineage>
        <taxon>Bacteria</taxon>
        <taxon>Pseudomonadati</taxon>
        <taxon>Pseudomonadota</taxon>
        <taxon>Gammaproteobacteria</taxon>
        <taxon>Cardiobacteriales</taxon>
        <taxon>Ignatzschineriaceae</taxon>
        <taxon>Wohlfahrtiimonas</taxon>
    </lineage>
</organism>
<proteinExistence type="predicted"/>
<gene>
    <name evidence="1" type="ORF">F387_00485</name>
</gene>
<dbReference type="EMBL" id="AOBV01000006">
    <property type="protein sequence ID" value="ELV08242.1"/>
    <property type="molecule type" value="Genomic_DNA"/>
</dbReference>
<sequence>MLEKLSKFVMNKKMCFKYLQNNYQNNKWLYHSTGGEFHV</sequence>
<dbReference type="PATRIC" id="fig|1261130.3.peg.916"/>
<dbReference type="HOGENOM" id="CLU_3319253_0_0_6"/>